<dbReference type="PROSITE" id="PS51155">
    <property type="entry name" value="CHIT_BIND_RR_2"/>
    <property type="match status" value="1"/>
</dbReference>
<evidence type="ECO:0000313" key="4">
    <source>
        <dbReference type="EMBL" id="KDR18706.1"/>
    </source>
</evidence>
<evidence type="ECO:0000313" key="5">
    <source>
        <dbReference type="Proteomes" id="UP000027135"/>
    </source>
</evidence>
<dbReference type="GO" id="GO:0008010">
    <property type="term" value="F:structural constituent of chitin-based larval cuticle"/>
    <property type="evidence" value="ECO:0007669"/>
    <property type="project" value="TreeGrafter"/>
</dbReference>
<evidence type="ECO:0000256" key="3">
    <source>
        <dbReference type="SAM" id="SignalP"/>
    </source>
</evidence>
<reference evidence="4 5" key="1">
    <citation type="journal article" date="2014" name="Nat. Commun.">
        <title>Molecular traces of alternative social organization in a termite genome.</title>
        <authorList>
            <person name="Terrapon N."/>
            <person name="Li C."/>
            <person name="Robertson H.M."/>
            <person name="Ji L."/>
            <person name="Meng X."/>
            <person name="Booth W."/>
            <person name="Chen Z."/>
            <person name="Childers C.P."/>
            <person name="Glastad K.M."/>
            <person name="Gokhale K."/>
            <person name="Gowin J."/>
            <person name="Gronenberg W."/>
            <person name="Hermansen R.A."/>
            <person name="Hu H."/>
            <person name="Hunt B.G."/>
            <person name="Huylmans A.K."/>
            <person name="Khalil S.M."/>
            <person name="Mitchell R.D."/>
            <person name="Munoz-Torres M.C."/>
            <person name="Mustard J.A."/>
            <person name="Pan H."/>
            <person name="Reese J.T."/>
            <person name="Scharf M.E."/>
            <person name="Sun F."/>
            <person name="Vogel H."/>
            <person name="Xiao J."/>
            <person name="Yang W."/>
            <person name="Yang Z."/>
            <person name="Yang Z."/>
            <person name="Zhou J."/>
            <person name="Zhu J."/>
            <person name="Brent C.S."/>
            <person name="Elsik C.G."/>
            <person name="Goodisman M.A."/>
            <person name="Liberles D.A."/>
            <person name="Roe R.M."/>
            <person name="Vargo E.L."/>
            <person name="Vilcinskas A."/>
            <person name="Wang J."/>
            <person name="Bornberg-Bauer E."/>
            <person name="Korb J."/>
            <person name="Zhang G."/>
            <person name="Liebig J."/>
        </authorList>
    </citation>
    <scope>NUCLEOTIDE SEQUENCE [LARGE SCALE GENOMIC DNA]</scope>
    <source>
        <tissue evidence="4">Whole organism</tissue>
    </source>
</reference>
<dbReference type="EMBL" id="KK852675">
    <property type="protein sequence ID" value="KDR18706.1"/>
    <property type="molecule type" value="Genomic_DNA"/>
</dbReference>
<dbReference type="InterPro" id="IPR000618">
    <property type="entry name" value="Insect_cuticle"/>
</dbReference>
<keyword evidence="5" id="KW-1185">Reference proteome</keyword>
<dbReference type="GO" id="GO:0062129">
    <property type="term" value="C:chitin-based extracellular matrix"/>
    <property type="evidence" value="ECO:0007669"/>
    <property type="project" value="TreeGrafter"/>
</dbReference>
<gene>
    <name evidence="4" type="ORF">L798_07014</name>
</gene>
<dbReference type="PANTHER" id="PTHR10380:SF173">
    <property type="entry name" value="CUTICULAR PROTEIN 47EF, ISOFORM C-RELATED"/>
    <property type="match status" value="1"/>
</dbReference>
<dbReference type="FunCoup" id="A0A067RF26">
    <property type="interactions" value="24"/>
</dbReference>
<dbReference type="AlphaFoldDB" id="A0A067RF26"/>
<dbReference type="PANTHER" id="PTHR10380">
    <property type="entry name" value="CUTICLE PROTEIN"/>
    <property type="match status" value="1"/>
</dbReference>
<dbReference type="OMA" id="HYTVTFT"/>
<dbReference type="STRING" id="136037.A0A067RF26"/>
<dbReference type="PROSITE" id="PS00233">
    <property type="entry name" value="CHIT_BIND_RR_1"/>
    <property type="match status" value="1"/>
</dbReference>
<feature type="signal peptide" evidence="3">
    <location>
        <begin position="1"/>
        <end position="42"/>
    </location>
</feature>
<feature type="chain" id="PRO_5001645129" evidence="3">
    <location>
        <begin position="43"/>
        <end position="128"/>
    </location>
</feature>
<dbReference type="OrthoDB" id="7255276at2759"/>
<keyword evidence="3" id="KW-0732">Signal</keyword>
<dbReference type="Proteomes" id="UP000027135">
    <property type="component" value="Unassembled WGS sequence"/>
</dbReference>
<dbReference type="InterPro" id="IPR050468">
    <property type="entry name" value="Cuticle_Struct_Prot"/>
</dbReference>
<dbReference type="InParanoid" id="A0A067RF26"/>
<dbReference type="PRINTS" id="PR00947">
    <property type="entry name" value="CUTICLE"/>
</dbReference>
<sequence>MIVYNVTAHLLTASFASQRPSASSSAMKLILVLFALVASALAVPQSSKDAQITAYSNDVGLDGYNFQFQTSDGISRNEQGVLKNPGTENEALEVKGSYTYKGPDGKDITVTFVANENGYQPIVSARRK</sequence>
<proteinExistence type="predicted"/>
<accession>A0A067RF26</accession>
<protein>
    <submittedName>
        <fullName evidence="4">Endocuticle structural glycoprotein ABD-5</fullName>
    </submittedName>
</protein>
<evidence type="ECO:0000256" key="1">
    <source>
        <dbReference type="ARBA" id="ARBA00022460"/>
    </source>
</evidence>
<dbReference type="Pfam" id="PF00379">
    <property type="entry name" value="Chitin_bind_4"/>
    <property type="match status" value="1"/>
</dbReference>
<name>A0A067RF26_ZOONE</name>
<dbReference type="eggNOG" id="ENOG502ST8A">
    <property type="taxonomic scope" value="Eukaryota"/>
</dbReference>
<evidence type="ECO:0000256" key="2">
    <source>
        <dbReference type="PROSITE-ProRule" id="PRU00497"/>
    </source>
</evidence>
<dbReference type="InterPro" id="IPR031311">
    <property type="entry name" value="CHIT_BIND_RR_consensus"/>
</dbReference>
<keyword evidence="1 2" id="KW-0193">Cuticle</keyword>
<organism evidence="4 5">
    <name type="scientific">Zootermopsis nevadensis</name>
    <name type="common">Dampwood termite</name>
    <dbReference type="NCBI Taxonomy" id="136037"/>
    <lineage>
        <taxon>Eukaryota</taxon>
        <taxon>Metazoa</taxon>
        <taxon>Ecdysozoa</taxon>
        <taxon>Arthropoda</taxon>
        <taxon>Hexapoda</taxon>
        <taxon>Insecta</taxon>
        <taxon>Pterygota</taxon>
        <taxon>Neoptera</taxon>
        <taxon>Polyneoptera</taxon>
        <taxon>Dictyoptera</taxon>
        <taxon>Blattodea</taxon>
        <taxon>Blattoidea</taxon>
        <taxon>Termitoidae</taxon>
        <taxon>Termopsidae</taxon>
        <taxon>Zootermopsis</taxon>
    </lineage>
</organism>